<dbReference type="EMBL" id="RQYC01000001">
    <property type="protein sequence ID" value="RRD91467.1"/>
    <property type="molecule type" value="Genomic_DNA"/>
</dbReference>
<name>A0A3P2A7T3_9NEIS</name>
<dbReference type="Proteomes" id="UP000269923">
    <property type="component" value="Unassembled WGS sequence"/>
</dbReference>
<dbReference type="OrthoDB" id="8613637at2"/>
<dbReference type="NCBIfam" id="NF038216">
    <property type="entry name" value="ABZJ_00895_fam"/>
    <property type="match status" value="1"/>
</dbReference>
<feature type="transmembrane region" description="Helical" evidence="1">
    <location>
        <begin position="31"/>
        <end position="51"/>
    </location>
</feature>
<keyword evidence="1" id="KW-0812">Transmembrane</keyword>
<evidence type="ECO:0000313" key="2">
    <source>
        <dbReference type="EMBL" id="RRD91467.1"/>
    </source>
</evidence>
<reference evidence="2 3" key="1">
    <citation type="submission" date="2018-11" db="EMBL/GenBank/DDBJ databases">
        <title>Genomes From Bacteria Associated with the Canine Oral Cavity: a Test Case for Automated Genome-Based Taxonomic Assignment.</title>
        <authorList>
            <person name="Coil D.A."/>
            <person name="Jospin G."/>
            <person name="Darling A.E."/>
            <person name="Wallis C."/>
            <person name="Davis I.J."/>
            <person name="Harris S."/>
            <person name="Eisen J.A."/>
            <person name="Holcombe L.J."/>
            <person name="O'Flynn C."/>
        </authorList>
    </citation>
    <scope>NUCLEOTIDE SEQUENCE [LARGE SCALE GENOMIC DNA]</scope>
    <source>
        <strain evidence="2 3">COT-280</strain>
    </source>
</reference>
<gene>
    <name evidence="2" type="ORF">EII21_00060</name>
</gene>
<protein>
    <submittedName>
        <fullName evidence="2">Uncharacterized protein</fullName>
    </submittedName>
</protein>
<dbReference type="RefSeq" id="WP_124793676.1">
    <property type="nucleotide sequence ID" value="NZ_RQYC01000001.1"/>
</dbReference>
<organism evidence="2 3">
    <name type="scientific">Conchiformibius steedae</name>
    <dbReference type="NCBI Taxonomy" id="153493"/>
    <lineage>
        <taxon>Bacteria</taxon>
        <taxon>Pseudomonadati</taxon>
        <taxon>Pseudomonadota</taxon>
        <taxon>Betaproteobacteria</taxon>
        <taxon>Neisseriales</taxon>
        <taxon>Neisseriaceae</taxon>
        <taxon>Conchiformibius</taxon>
    </lineage>
</organism>
<accession>A0A3P2A7T3</accession>
<feature type="transmembrane region" description="Helical" evidence="1">
    <location>
        <begin position="7"/>
        <end position="25"/>
    </location>
</feature>
<keyword evidence="3" id="KW-1185">Reference proteome</keyword>
<keyword evidence="1" id="KW-0472">Membrane</keyword>
<dbReference type="AlphaFoldDB" id="A0A3P2A7T3"/>
<evidence type="ECO:0000313" key="3">
    <source>
        <dbReference type="Proteomes" id="UP000269923"/>
    </source>
</evidence>
<feature type="transmembrane region" description="Helical" evidence="1">
    <location>
        <begin position="111"/>
        <end position="136"/>
    </location>
</feature>
<evidence type="ECO:0000256" key="1">
    <source>
        <dbReference type="SAM" id="Phobius"/>
    </source>
</evidence>
<proteinExistence type="predicted"/>
<keyword evidence="1" id="KW-1133">Transmembrane helix</keyword>
<dbReference type="InterPro" id="IPR047730">
    <property type="entry name" value="ABZJ_00895-like"/>
</dbReference>
<feature type="transmembrane region" description="Helical" evidence="1">
    <location>
        <begin position="72"/>
        <end position="91"/>
    </location>
</feature>
<comment type="caution">
    <text evidence="2">The sequence shown here is derived from an EMBL/GenBank/DDBJ whole genome shotgun (WGS) entry which is preliminary data.</text>
</comment>
<sequence length="144" mass="16636">MKSLKQHLSYFSYSYSFCLTVGLLLQKFFSIHTSLGMGMFAATMLTAFHFVKQEQRAPTKAEQRYFARYCMIYALVCILVMGVMFLILNAFARGMASAMGWLKVVLWEGWWASALLLGLYALMNWCIPMFMFGFVARKRAEELK</sequence>